<proteinExistence type="predicted"/>
<dbReference type="AlphaFoldDB" id="A0A235C016"/>
<dbReference type="InterPro" id="IPR046584">
    <property type="entry name" value="DUF6642"/>
</dbReference>
<evidence type="ECO:0000313" key="1">
    <source>
        <dbReference type="EMBL" id="OYD17397.1"/>
    </source>
</evidence>
<evidence type="ECO:0008006" key="3">
    <source>
        <dbReference type="Google" id="ProtNLM"/>
    </source>
</evidence>
<name>A0A235C016_UNCW3</name>
<reference evidence="1 2" key="1">
    <citation type="submission" date="2017-07" db="EMBL/GenBank/DDBJ databases">
        <title>Recovery of genomes from metagenomes via a dereplication, aggregation, and scoring strategy.</title>
        <authorList>
            <person name="Sieber C.M."/>
            <person name="Probst A.J."/>
            <person name="Sharrar A."/>
            <person name="Thomas B.C."/>
            <person name="Hess M."/>
            <person name="Tringe S.G."/>
            <person name="Banfield J.F."/>
        </authorList>
    </citation>
    <scope>NUCLEOTIDE SEQUENCE [LARGE SCALE GENOMIC DNA]</scope>
    <source>
        <strain evidence="1">JGI_Cruoil_03_51_56</strain>
    </source>
</reference>
<evidence type="ECO:0000313" key="2">
    <source>
        <dbReference type="Proteomes" id="UP000215559"/>
    </source>
</evidence>
<comment type="caution">
    <text evidence="1">The sequence shown here is derived from an EMBL/GenBank/DDBJ whole genome shotgun (WGS) entry which is preliminary data.</text>
</comment>
<accession>A0A235C016</accession>
<gene>
    <name evidence="1" type="ORF">CH330_00295</name>
</gene>
<dbReference type="EMBL" id="NOZP01000006">
    <property type="protein sequence ID" value="OYD17397.1"/>
    <property type="molecule type" value="Genomic_DNA"/>
</dbReference>
<sequence length="193" mass="22125">MPEKLYPKYVFCIEGDWEGNLNRTASVRPVLELLDINAGVKFIYRDCSTIGEMEFLIGKWRQRGYSRYKILYLAFHGSQGEILINSRDRVTLEQLGERLDGRCHRRLIYFGACSVLAIDERVIKRFLRTSGAKAVCGYTTDVDWMKSTALDLIAMSELQKFSMTLQGLEAAEKSIRRSTKALSGKLGFRMVYL</sequence>
<dbReference type="Pfam" id="PF20347">
    <property type="entry name" value="DUF6642"/>
    <property type="match status" value="1"/>
</dbReference>
<organism evidence="1 2">
    <name type="scientific">candidate division WOR-3 bacterium JGI_Cruoil_03_51_56</name>
    <dbReference type="NCBI Taxonomy" id="1973747"/>
    <lineage>
        <taxon>Bacteria</taxon>
        <taxon>Bacteria division WOR-3</taxon>
    </lineage>
</organism>
<protein>
    <recommendedName>
        <fullName evidence="3">CHAT domain-containing protein</fullName>
    </recommendedName>
</protein>
<dbReference type="Proteomes" id="UP000215559">
    <property type="component" value="Unassembled WGS sequence"/>
</dbReference>